<organism evidence="1 2">
    <name type="scientific">Isoptericola peretonis</name>
    <dbReference type="NCBI Taxonomy" id="2918523"/>
    <lineage>
        <taxon>Bacteria</taxon>
        <taxon>Bacillati</taxon>
        <taxon>Actinomycetota</taxon>
        <taxon>Actinomycetes</taxon>
        <taxon>Micrococcales</taxon>
        <taxon>Promicromonosporaceae</taxon>
        <taxon>Isoptericola</taxon>
    </lineage>
</organism>
<dbReference type="Proteomes" id="UP001651050">
    <property type="component" value="Unassembled WGS sequence"/>
</dbReference>
<keyword evidence="2" id="KW-1185">Reference proteome</keyword>
<evidence type="ECO:0000313" key="2">
    <source>
        <dbReference type="Proteomes" id="UP001651050"/>
    </source>
</evidence>
<reference evidence="1 2" key="1">
    <citation type="submission" date="2022-02" db="EMBL/GenBank/DDBJ databases">
        <title>The car tank lid bacteriome: a reservoir of bacteria with potential in bioremediation of fuel.</title>
        <authorList>
            <person name="Vidal-Verdu A."/>
            <person name="Gomez-Martinez D."/>
            <person name="Latorre-Perez A."/>
            <person name="Pereto J."/>
            <person name="Porcar M."/>
        </authorList>
    </citation>
    <scope>NUCLEOTIDE SEQUENCE [LARGE SCALE GENOMIC DNA]</scope>
    <source>
        <strain evidence="1 2">4D.3</strain>
    </source>
</reference>
<accession>A0ABT0J8U2</accession>
<proteinExistence type="predicted"/>
<comment type="caution">
    <text evidence="1">The sequence shown here is derived from an EMBL/GenBank/DDBJ whole genome shotgun (WGS) entry which is preliminary data.</text>
</comment>
<gene>
    <name evidence="1" type="ORF">M1843_19400</name>
</gene>
<dbReference type="RefSeq" id="WP_416345774.1">
    <property type="nucleotide sequence ID" value="NZ_JALQCY010000008.1"/>
</dbReference>
<name>A0ABT0J8U2_9MICO</name>
<sequence length="75" mass="7792">MVHDLGPGPVRAHDLLHDLLGELAAAQWAVEDAVSVVDGGLPVDLVHYLASTARLDAAVAAWNRRAAPHPVATPG</sequence>
<dbReference type="EMBL" id="JALQCY010000008">
    <property type="protein sequence ID" value="MCK9795917.1"/>
    <property type="molecule type" value="Genomic_DNA"/>
</dbReference>
<protein>
    <submittedName>
        <fullName evidence="1">Uncharacterized protein</fullName>
    </submittedName>
</protein>
<evidence type="ECO:0000313" key="1">
    <source>
        <dbReference type="EMBL" id="MCK9795917.1"/>
    </source>
</evidence>